<organism evidence="2">
    <name type="scientific">Rhizobium leguminosarum</name>
    <dbReference type="NCBI Taxonomy" id="384"/>
    <lineage>
        <taxon>Bacteria</taxon>
        <taxon>Pseudomonadati</taxon>
        <taxon>Pseudomonadota</taxon>
        <taxon>Alphaproteobacteria</taxon>
        <taxon>Hyphomicrobiales</taxon>
        <taxon>Rhizobiaceae</taxon>
        <taxon>Rhizobium/Agrobacterium group</taxon>
        <taxon>Rhizobium</taxon>
    </lineage>
</organism>
<reference evidence="2" key="1">
    <citation type="submission" date="2016-03" db="EMBL/GenBank/DDBJ databases">
        <title>Microsymbionts genomes from the relict species Vavilovia formosa.</title>
        <authorList>
            <person name="Chirak E."/>
            <person name="Kimeklis A."/>
            <person name="Kopat V."/>
            <person name="Andronov E."/>
        </authorList>
    </citation>
    <scope>NUCLEOTIDE SEQUENCE [LARGE SCALE GENOMIC DNA]</scope>
    <source>
        <strain evidence="2">Vaf12</strain>
    </source>
</reference>
<proteinExistence type="predicted"/>
<dbReference type="RefSeq" id="WP_062939690.1">
    <property type="nucleotide sequence ID" value="NZ_CP171844.1"/>
</dbReference>
<protein>
    <submittedName>
        <fullName evidence="2">Uncharacterized protein</fullName>
    </submittedName>
</protein>
<feature type="region of interest" description="Disordered" evidence="1">
    <location>
        <begin position="157"/>
        <end position="176"/>
    </location>
</feature>
<sequence>MGVINLPESERNALAAIDENVLRSLIDKACDEGRQSDLYRLPLSSCGAYVGSKLYNFEQALKRYREAKSAKNRESKHYSARRAGDDLSFAVMSMKQRMATEETERETVRIDDNIMPPWTFGRKLSVRVYYRWRGPDEIDWQSGSIVFRHEVRPRYVYDPSPPKRKPSAAKQAEQLQEELGSTWEDLTLMALCSVRDFFREGGRGSDIPEEFEVVPDSHDGHLNNYSTIFWKTPSTASA</sequence>
<name>A0A154ISC6_RHILE</name>
<gene>
    <name evidence="2" type="ORF">A4A59_00225</name>
</gene>
<comment type="caution">
    <text evidence="2">The sequence shown here is derived from an EMBL/GenBank/DDBJ whole genome shotgun (WGS) entry which is preliminary data.</text>
</comment>
<evidence type="ECO:0000313" key="2">
    <source>
        <dbReference type="EMBL" id="KZB03443.1"/>
    </source>
</evidence>
<accession>A0A154ISC6</accession>
<dbReference type="EMBL" id="LVYU01000001">
    <property type="protein sequence ID" value="KZB03443.1"/>
    <property type="molecule type" value="Genomic_DNA"/>
</dbReference>
<dbReference type="AlphaFoldDB" id="A0A154ISC6"/>
<evidence type="ECO:0000256" key="1">
    <source>
        <dbReference type="SAM" id="MobiDB-lite"/>
    </source>
</evidence>